<sequence>MEDGGRCTRRLLGLLGEHRLYHVKTLCCSDAPGALEWLGAKSVDLCEPRRGRENLVAWLTRLCGLCGVDTDKVEICSVDAKPRVRETTERLVVCVERTWFLGRDGSLVLFSTVGRNAPSQKNDEVRSLCAAANAILGAGGFEYVARRVARGCECSIRPKEQGSAPVLRSLRPERYDTVPPTTPIVTADSFGRRSEPEAPTRSSEKWTLRAVPETASATAVDLESLLRDGKSVLGRGGFGVTVRIEEGLVAKVNLFPEMLNWSLPVVEDEFKRYAHVATQMEEVLIGASIKHPNVLRTFGGLWCEAPGYPLGGRVVSLMEEAACSLHEFSAHMGTETRYVPLVELDVLRALDHLRSRAIQHRDITHRNVLVCRAESRRPLPLVFKISDFGTACNFSTPDQPRGTRANRAPEVLWCLESDTQADVFSWYCMIWELYSGAPLIGHRASGQREGFCSRTYARNLSELLGTYEPTSEAAFDSYYMKSLDAMELRRQFRSRPRTRDVAEKLEAAAARASGRAGPDPEFVAIGAACVTLFPQERWSASELLELPRYRDLGADAVSVPAREIPTNIGAGCYRACDAVACEDCEPPAFRVPDTSSLATTFRSESKIFYGVDVIRLAPGYIQPYVWYSRKASASSQVAKEDSGRVGRSPERLTFAQMRIGSPEPDPCSASASSPAGGPRVIVKGKSGCCEGEVDTKMAILTQASPEDAERFREHVVELSIAVTEQRPDLFAGPIRGLCRSSESCDGVVVFQYAPMFADCKKASEWTLENAPFSADAFAAQVHFTRPWRQRSSPRAR</sequence>
<dbReference type="PANTHER" id="PTHR44329:SF214">
    <property type="entry name" value="PROTEIN KINASE DOMAIN-CONTAINING PROTEIN"/>
    <property type="match status" value="1"/>
</dbReference>
<evidence type="ECO:0000313" key="3">
    <source>
        <dbReference type="EMBL" id="BBA49176.1"/>
    </source>
</evidence>
<dbReference type="InterPro" id="IPR000719">
    <property type="entry name" value="Prot_kinase_dom"/>
</dbReference>
<dbReference type="Pfam" id="PF00069">
    <property type="entry name" value="Pkinase"/>
    <property type="match status" value="1"/>
</dbReference>
<dbReference type="EMBL" id="LC199500">
    <property type="protein sequence ID" value="BBA49176.1"/>
    <property type="molecule type" value="Genomic_DNA"/>
</dbReference>
<dbReference type="AlphaFoldDB" id="A0A286P9R5"/>
<name>A0A286P9R5_ORYLA</name>
<reference evidence="3" key="1">
    <citation type="journal article" date="2017" name="Nat. Commun.">
        <title>Complete fusion of a transposon and herpesvirus created the Teratorn mobile element in medaka fish.</title>
        <authorList>
            <person name="Inoue Y."/>
            <person name="Saga T."/>
            <person name="Aikawa T."/>
            <person name="Kumagai M."/>
            <person name="Shimada A."/>
            <person name="Kawaguchi Y."/>
            <person name="Naruse K."/>
            <person name="Morishita S."/>
            <person name="Koga A."/>
            <person name="Takeda H."/>
        </authorList>
    </citation>
    <scope>NUCLEOTIDE SEQUENCE</scope>
</reference>
<accession>A0A286P9R5</accession>
<dbReference type="GO" id="GO:0005524">
    <property type="term" value="F:ATP binding"/>
    <property type="evidence" value="ECO:0007669"/>
    <property type="project" value="InterPro"/>
</dbReference>
<organism evidence="3">
    <name type="scientific">Oryzias latipes</name>
    <name type="common">Japanese rice fish</name>
    <name type="synonym">Japanese killifish</name>
    <dbReference type="NCBI Taxonomy" id="8090"/>
    <lineage>
        <taxon>Eukaryota</taxon>
        <taxon>Metazoa</taxon>
        <taxon>Chordata</taxon>
        <taxon>Craniata</taxon>
        <taxon>Vertebrata</taxon>
        <taxon>Euteleostomi</taxon>
        <taxon>Actinopterygii</taxon>
        <taxon>Neopterygii</taxon>
        <taxon>Teleostei</taxon>
        <taxon>Neoteleostei</taxon>
        <taxon>Acanthomorphata</taxon>
        <taxon>Ovalentaria</taxon>
        <taxon>Atherinomorphae</taxon>
        <taxon>Beloniformes</taxon>
        <taxon>Adrianichthyidae</taxon>
        <taxon>Oryziinae</taxon>
        <taxon>Oryzias</taxon>
    </lineage>
</organism>
<dbReference type="PROSITE" id="PS00109">
    <property type="entry name" value="PROTEIN_KINASE_TYR"/>
    <property type="match status" value="1"/>
</dbReference>
<dbReference type="InterPro" id="IPR011009">
    <property type="entry name" value="Kinase-like_dom_sf"/>
</dbReference>
<keyword evidence="3" id="KW-0808">Transferase</keyword>
<dbReference type="InterPro" id="IPR008266">
    <property type="entry name" value="Tyr_kinase_AS"/>
</dbReference>
<keyword evidence="3" id="KW-0418">Kinase</keyword>
<dbReference type="PANTHER" id="PTHR44329">
    <property type="entry name" value="SERINE/THREONINE-PROTEIN KINASE TNNI3K-RELATED"/>
    <property type="match status" value="1"/>
</dbReference>
<protein>
    <submittedName>
        <fullName evidence="3">Serine/threonine-proteine kinase-like</fullName>
    </submittedName>
</protein>
<evidence type="ECO:0000256" key="1">
    <source>
        <dbReference type="SAM" id="MobiDB-lite"/>
    </source>
</evidence>
<dbReference type="SUPFAM" id="SSF56112">
    <property type="entry name" value="Protein kinase-like (PK-like)"/>
    <property type="match status" value="1"/>
</dbReference>
<dbReference type="PROSITE" id="PS50011">
    <property type="entry name" value="PROTEIN_KINASE_DOM"/>
    <property type="match status" value="1"/>
</dbReference>
<dbReference type="InterPro" id="IPR051681">
    <property type="entry name" value="Ser/Thr_Kinases-Pseudokinases"/>
</dbReference>
<dbReference type="GO" id="GO:0004672">
    <property type="term" value="F:protein kinase activity"/>
    <property type="evidence" value="ECO:0007669"/>
    <property type="project" value="InterPro"/>
</dbReference>
<gene>
    <name evidence="3" type="primary">ORF16</name>
</gene>
<proteinExistence type="predicted"/>
<feature type="region of interest" description="Disordered" evidence="1">
    <location>
        <begin position="177"/>
        <end position="203"/>
    </location>
</feature>
<dbReference type="Gene3D" id="1.10.510.10">
    <property type="entry name" value="Transferase(Phosphotransferase) domain 1"/>
    <property type="match status" value="1"/>
</dbReference>
<feature type="compositionally biased region" description="Basic and acidic residues" evidence="1">
    <location>
        <begin position="190"/>
        <end position="203"/>
    </location>
</feature>
<evidence type="ECO:0000259" key="2">
    <source>
        <dbReference type="PROSITE" id="PS50011"/>
    </source>
</evidence>
<feature type="domain" description="Protein kinase" evidence="2">
    <location>
        <begin position="227"/>
        <end position="549"/>
    </location>
</feature>